<keyword evidence="3 5" id="KW-1133">Transmembrane helix</keyword>
<dbReference type="AlphaFoldDB" id="A0AA36J3C3"/>
<dbReference type="PROSITE" id="PS51380">
    <property type="entry name" value="EXS"/>
    <property type="match status" value="1"/>
</dbReference>
<organism evidence="7 8">
    <name type="scientific">Effrenium voratum</name>
    <dbReference type="NCBI Taxonomy" id="2562239"/>
    <lineage>
        <taxon>Eukaryota</taxon>
        <taxon>Sar</taxon>
        <taxon>Alveolata</taxon>
        <taxon>Dinophyceae</taxon>
        <taxon>Suessiales</taxon>
        <taxon>Symbiodiniaceae</taxon>
        <taxon>Effrenium</taxon>
    </lineage>
</organism>
<dbReference type="Pfam" id="PF03124">
    <property type="entry name" value="EXS"/>
    <property type="match status" value="1"/>
</dbReference>
<comment type="caution">
    <text evidence="7">The sequence shown here is derived from an EMBL/GenBank/DDBJ whole genome shotgun (WGS) entry which is preliminary data.</text>
</comment>
<accession>A0AA36J3C3</accession>
<feature type="domain" description="EXS" evidence="6">
    <location>
        <begin position="467"/>
        <end position="695"/>
    </location>
</feature>
<feature type="transmembrane region" description="Helical" evidence="5">
    <location>
        <begin position="510"/>
        <end position="542"/>
    </location>
</feature>
<protein>
    <recommendedName>
        <fullName evidence="6">EXS domain-containing protein</fullName>
    </recommendedName>
</protein>
<evidence type="ECO:0000313" key="8">
    <source>
        <dbReference type="Proteomes" id="UP001178507"/>
    </source>
</evidence>
<gene>
    <name evidence="7" type="ORF">EVOR1521_LOCUS22177</name>
</gene>
<dbReference type="Proteomes" id="UP001178507">
    <property type="component" value="Unassembled WGS sequence"/>
</dbReference>
<keyword evidence="4 5" id="KW-0472">Membrane</keyword>
<keyword evidence="8" id="KW-1185">Reference proteome</keyword>
<dbReference type="GO" id="GO:0016020">
    <property type="term" value="C:membrane"/>
    <property type="evidence" value="ECO:0007669"/>
    <property type="project" value="UniProtKB-SubCell"/>
</dbReference>
<evidence type="ECO:0000256" key="3">
    <source>
        <dbReference type="ARBA" id="ARBA00022989"/>
    </source>
</evidence>
<proteinExistence type="predicted"/>
<evidence type="ECO:0000256" key="1">
    <source>
        <dbReference type="ARBA" id="ARBA00004141"/>
    </source>
</evidence>
<name>A0AA36J3C3_9DINO</name>
<feature type="transmembrane region" description="Helical" evidence="5">
    <location>
        <begin position="245"/>
        <end position="264"/>
    </location>
</feature>
<reference evidence="7" key="1">
    <citation type="submission" date="2023-08" db="EMBL/GenBank/DDBJ databases">
        <authorList>
            <person name="Chen Y."/>
            <person name="Shah S."/>
            <person name="Dougan E. K."/>
            <person name="Thang M."/>
            <person name="Chan C."/>
        </authorList>
    </citation>
    <scope>NUCLEOTIDE SEQUENCE</scope>
</reference>
<evidence type="ECO:0000256" key="5">
    <source>
        <dbReference type="SAM" id="Phobius"/>
    </source>
</evidence>
<comment type="subcellular location">
    <subcellularLocation>
        <location evidence="1">Membrane</location>
        <topology evidence="1">Multi-pass membrane protein</topology>
    </subcellularLocation>
</comment>
<dbReference type="InterPro" id="IPR004342">
    <property type="entry name" value="EXS_C"/>
</dbReference>
<dbReference type="EMBL" id="CAUJNA010003297">
    <property type="protein sequence ID" value="CAJ1398367.1"/>
    <property type="molecule type" value="Genomic_DNA"/>
</dbReference>
<feature type="transmembrane region" description="Helical" evidence="5">
    <location>
        <begin position="622"/>
        <end position="640"/>
    </location>
</feature>
<keyword evidence="2 5" id="KW-0812">Transmembrane</keyword>
<evidence type="ECO:0000256" key="4">
    <source>
        <dbReference type="ARBA" id="ARBA00023136"/>
    </source>
</evidence>
<evidence type="ECO:0000313" key="7">
    <source>
        <dbReference type="EMBL" id="CAJ1398367.1"/>
    </source>
</evidence>
<feature type="transmembrane region" description="Helical" evidence="5">
    <location>
        <begin position="284"/>
        <end position="306"/>
    </location>
</feature>
<feature type="transmembrane region" description="Helical" evidence="5">
    <location>
        <begin position="370"/>
        <end position="389"/>
    </location>
</feature>
<dbReference type="PANTHER" id="PTHR10783">
    <property type="entry name" value="XENOTROPIC AND POLYTROPIC RETROVIRUS RECEPTOR 1-RELATED"/>
    <property type="match status" value="1"/>
</dbReference>
<feature type="transmembrane region" description="Helical" evidence="5">
    <location>
        <begin position="327"/>
        <end position="350"/>
    </location>
</feature>
<evidence type="ECO:0000259" key="6">
    <source>
        <dbReference type="PROSITE" id="PS51380"/>
    </source>
</evidence>
<evidence type="ECO:0000256" key="2">
    <source>
        <dbReference type="ARBA" id="ARBA00022692"/>
    </source>
</evidence>
<sequence>MRIPNKRATRIQNDTGHRVRGVCGLCGLTRCAGDPHTCADCTTGRGAPSESGGGADGETRFARHRQGRCCSVEWMDKVMEDKATEVLFSGVERTEKEGDVVYLFFPSMDIGPFTSQVRMTCKIRQSPCRAEIQVLGINPGLLNNDTGVIEYQKDFEELLEAKTEIVLRWQGDSSGLRLHQQALQRFKYYMPNWFPVPDAVTEAVMRTFIGEAIRGGHEEVALLAAGFGRRTAYGLQGSALQAERFLFFFLGSSWALVLSIIVLICLPEKDPFTFSKNYFLTSFPVFRVCLSAVLVILGMAAVARVCEDNFINHFFILGIDPRCRVSPNYLFTWAMLLSSAWILIFAMYVVDYKWMVILVWSSSTHLERTSWHYVLYPVALLGITITLLLRPSSICRIRYKMQLLGGLGRTCLAPFYAVHFGDNMIGDVLTSLARPLRDVPAAICYLSSHHPQTPDSIERFLKQSNTCPTWEHMVLSPIIAGLPSFFRLLQCARRYYDTRQRRHLLNMGKYAASLLVVAVSRLAYPTWVVIVVSAFATFYAAWWDVRMDWGLGCQELSLFGRAARSGSQLRLSPSECDLQEPPSPGTTYLGRSTHASPSKNYHRHFAPRTYCIAVLGDVTLRLTWVITLMPITLLGTDVVVREVLHMFMTVAEIFRRTFWAILRIEYEQVANASGYRALLWVPMKVGQRADQRGRISRDLIV</sequence>